<dbReference type="InterPro" id="IPR004468">
    <property type="entry name" value="CTP_synthase"/>
</dbReference>
<comment type="caution">
    <text evidence="11">The sequence shown here is derived from an EMBL/GenBank/DDBJ whole genome shotgun (WGS) entry which is preliminary data.</text>
</comment>
<comment type="similarity">
    <text evidence="2">Belongs to the CTP synthase family.</text>
</comment>
<evidence type="ECO:0000256" key="3">
    <source>
        <dbReference type="ARBA" id="ARBA00012291"/>
    </source>
</evidence>
<proteinExistence type="inferred from homology"/>
<evidence type="ECO:0000256" key="5">
    <source>
        <dbReference type="ARBA" id="ARBA00022741"/>
    </source>
</evidence>
<dbReference type="Gene3D" id="3.40.50.880">
    <property type="match status" value="1"/>
</dbReference>
<dbReference type="InterPro" id="IPR027417">
    <property type="entry name" value="P-loop_NTPase"/>
</dbReference>
<dbReference type="Gene3D" id="3.40.50.300">
    <property type="entry name" value="P-loop containing nucleotide triphosphate hydrolases"/>
    <property type="match status" value="1"/>
</dbReference>
<evidence type="ECO:0000256" key="8">
    <source>
        <dbReference type="ARBA" id="ARBA00022975"/>
    </source>
</evidence>
<accession>A0ABR2VLG3</accession>
<dbReference type="PROSITE" id="PS51273">
    <property type="entry name" value="GATASE_TYPE_1"/>
    <property type="match status" value="1"/>
</dbReference>
<sequence length="360" mass="40615">MFCHVSPECVLNVRDVSSIYHVPLLLQQQGALDTIRKRLNLDSISVSSTMIRKGHELWRKWRQIALRHDHPQNEVNIALVGKYTYLHDSYCSVVKALEHASLSVNTKLNIKWVEGSDLEPESQQKDPVKYADSWQLVTSADGILVPGGFGIRGTEGKILAIKWARENNIPYLGICLGLQLAAIEFARNVCGIKDGHSEEFVEDAPHSIAIYMPEISKTHLGGTMRLGARPTIFQEGSESSKIRRLYNGERSIDERHRHRYEINPAYIKTLESQGLKFVGHDESGERMIILEKEDHPYFVASQFHPEYITRPLKPSPPFVGLILAAAGLLDQYLESNSFALYDPDLESDALSVDKILNETN</sequence>
<comment type="catalytic activity">
    <reaction evidence="9">
        <text>UTP + L-glutamine + ATP + H2O = CTP + L-glutamate + ADP + phosphate + 2 H(+)</text>
        <dbReference type="Rhea" id="RHEA:26426"/>
        <dbReference type="ChEBI" id="CHEBI:15377"/>
        <dbReference type="ChEBI" id="CHEBI:15378"/>
        <dbReference type="ChEBI" id="CHEBI:29985"/>
        <dbReference type="ChEBI" id="CHEBI:30616"/>
        <dbReference type="ChEBI" id="CHEBI:37563"/>
        <dbReference type="ChEBI" id="CHEBI:43474"/>
        <dbReference type="ChEBI" id="CHEBI:46398"/>
        <dbReference type="ChEBI" id="CHEBI:58359"/>
        <dbReference type="ChEBI" id="CHEBI:456216"/>
        <dbReference type="EC" id="6.3.4.2"/>
    </reaction>
</comment>
<dbReference type="InterPro" id="IPR017926">
    <property type="entry name" value="GATASE"/>
</dbReference>
<evidence type="ECO:0000313" key="12">
    <source>
        <dbReference type="Proteomes" id="UP001479436"/>
    </source>
</evidence>
<organism evidence="11 12">
    <name type="scientific">Basidiobolus ranarum</name>
    <dbReference type="NCBI Taxonomy" id="34480"/>
    <lineage>
        <taxon>Eukaryota</taxon>
        <taxon>Fungi</taxon>
        <taxon>Fungi incertae sedis</taxon>
        <taxon>Zoopagomycota</taxon>
        <taxon>Entomophthoromycotina</taxon>
        <taxon>Basidiobolomycetes</taxon>
        <taxon>Basidiobolales</taxon>
        <taxon>Basidiobolaceae</taxon>
        <taxon>Basidiobolus</taxon>
    </lineage>
</organism>
<keyword evidence="4 11" id="KW-0436">Ligase</keyword>
<evidence type="ECO:0000256" key="1">
    <source>
        <dbReference type="ARBA" id="ARBA00005171"/>
    </source>
</evidence>
<dbReference type="CDD" id="cd01746">
    <property type="entry name" value="GATase1_CTP_Synthase"/>
    <property type="match status" value="1"/>
</dbReference>
<evidence type="ECO:0000256" key="2">
    <source>
        <dbReference type="ARBA" id="ARBA00007533"/>
    </source>
</evidence>
<dbReference type="PANTHER" id="PTHR11550">
    <property type="entry name" value="CTP SYNTHASE"/>
    <property type="match status" value="1"/>
</dbReference>
<dbReference type="EMBL" id="JASJQH010009715">
    <property type="protein sequence ID" value="KAK9675200.1"/>
    <property type="molecule type" value="Genomic_DNA"/>
</dbReference>
<dbReference type="GO" id="GO:0003883">
    <property type="term" value="F:CTP synthase activity"/>
    <property type="evidence" value="ECO:0007669"/>
    <property type="project" value="UniProtKB-EC"/>
</dbReference>
<dbReference type="InterPro" id="IPR033828">
    <property type="entry name" value="GATase1_CTP_Synthase"/>
</dbReference>
<evidence type="ECO:0000256" key="7">
    <source>
        <dbReference type="ARBA" id="ARBA00022962"/>
    </source>
</evidence>
<name>A0ABR2VLG3_9FUNG</name>
<keyword evidence="7" id="KW-0315">Glutamine amidotransferase</keyword>
<evidence type="ECO:0000256" key="6">
    <source>
        <dbReference type="ARBA" id="ARBA00022840"/>
    </source>
</evidence>
<keyword evidence="8" id="KW-0665">Pyrimidine biosynthesis</keyword>
<gene>
    <name evidence="11" type="primary">URA7_3</name>
    <name evidence="11" type="ORF">K7432_016590</name>
</gene>
<dbReference type="SUPFAM" id="SSF52317">
    <property type="entry name" value="Class I glutamine amidotransferase-like"/>
    <property type="match status" value="1"/>
</dbReference>
<reference evidence="11 12" key="1">
    <citation type="submission" date="2023-04" db="EMBL/GenBank/DDBJ databases">
        <title>Genome of Basidiobolus ranarum AG-B5.</title>
        <authorList>
            <person name="Stajich J.E."/>
            <person name="Carter-House D."/>
            <person name="Gryganskyi A."/>
        </authorList>
    </citation>
    <scope>NUCLEOTIDE SEQUENCE [LARGE SCALE GENOMIC DNA]</scope>
    <source>
        <strain evidence="11 12">AG-B5</strain>
    </source>
</reference>
<comment type="pathway">
    <text evidence="1">Pyrimidine metabolism; CTP biosynthesis via de novo pathway; CTP from UDP: step 2/2.</text>
</comment>
<keyword evidence="12" id="KW-1185">Reference proteome</keyword>
<keyword evidence="6" id="KW-0067">ATP-binding</keyword>
<dbReference type="SUPFAM" id="SSF52540">
    <property type="entry name" value="P-loop containing nucleoside triphosphate hydrolases"/>
    <property type="match status" value="1"/>
</dbReference>
<evidence type="ECO:0000256" key="9">
    <source>
        <dbReference type="ARBA" id="ARBA00047781"/>
    </source>
</evidence>
<keyword evidence="5" id="KW-0547">Nucleotide-binding</keyword>
<dbReference type="InterPro" id="IPR029062">
    <property type="entry name" value="Class_I_gatase-like"/>
</dbReference>
<feature type="domain" description="Glutamine amidotransferase" evidence="10">
    <location>
        <begin position="86"/>
        <end position="321"/>
    </location>
</feature>
<dbReference type="Proteomes" id="UP001479436">
    <property type="component" value="Unassembled WGS sequence"/>
</dbReference>
<dbReference type="PANTHER" id="PTHR11550:SF0">
    <property type="entry name" value="CTP SYNTHASE-RELATED"/>
    <property type="match status" value="1"/>
</dbReference>
<dbReference type="Pfam" id="PF00117">
    <property type="entry name" value="GATase"/>
    <property type="match status" value="1"/>
</dbReference>
<evidence type="ECO:0000259" key="10">
    <source>
        <dbReference type="Pfam" id="PF00117"/>
    </source>
</evidence>
<evidence type="ECO:0000256" key="4">
    <source>
        <dbReference type="ARBA" id="ARBA00022598"/>
    </source>
</evidence>
<dbReference type="NCBIfam" id="NF003792">
    <property type="entry name" value="PRK05380.1"/>
    <property type="match status" value="1"/>
</dbReference>
<dbReference type="EC" id="6.3.4.2" evidence="3"/>
<protein>
    <recommendedName>
        <fullName evidence="3">CTP synthase (glutamine hydrolyzing)</fullName>
        <ecNumber evidence="3">6.3.4.2</ecNumber>
    </recommendedName>
</protein>
<evidence type="ECO:0000313" key="11">
    <source>
        <dbReference type="EMBL" id="KAK9675200.1"/>
    </source>
</evidence>